<dbReference type="InterPro" id="IPR040492">
    <property type="entry name" value="GlfT2_N"/>
</dbReference>
<dbReference type="Proteomes" id="UP001501612">
    <property type="component" value="Unassembled WGS sequence"/>
</dbReference>
<gene>
    <name evidence="8" type="ORF">GCM10009737_29140</name>
</gene>
<dbReference type="InterPro" id="IPR029044">
    <property type="entry name" value="Nucleotide-diphossugar_trans"/>
</dbReference>
<evidence type="ECO:0000256" key="3">
    <source>
        <dbReference type="ARBA" id="ARBA00022676"/>
    </source>
</evidence>
<dbReference type="PANTHER" id="PTHR43179:SF12">
    <property type="entry name" value="GALACTOFURANOSYLTRANSFERASE GLFT2"/>
    <property type="match status" value="1"/>
</dbReference>
<feature type="compositionally biased region" description="Basic and acidic residues" evidence="5">
    <location>
        <begin position="519"/>
        <end position="542"/>
    </location>
</feature>
<name>A0ABP5B111_9ACTN</name>
<dbReference type="PANTHER" id="PTHR43179">
    <property type="entry name" value="RHAMNOSYLTRANSFERASE WBBL"/>
    <property type="match status" value="1"/>
</dbReference>
<dbReference type="Pfam" id="PF17994">
    <property type="entry name" value="Glft2_N"/>
    <property type="match status" value="1"/>
</dbReference>
<keyword evidence="9" id="KW-1185">Reference proteome</keyword>
<organism evidence="8 9">
    <name type="scientific">Nocardioides lentus</name>
    <dbReference type="NCBI Taxonomy" id="338077"/>
    <lineage>
        <taxon>Bacteria</taxon>
        <taxon>Bacillati</taxon>
        <taxon>Actinomycetota</taxon>
        <taxon>Actinomycetes</taxon>
        <taxon>Propionibacteriales</taxon>
        <taxon>Nocardioidaceae</taxon>
        <taxon>Nocardioides</taxon>
    </lineage>
</organism>
<evidence type="ECO:0000256" key="5">
    <source>
        <dbReference type="SAM" id="MobiDB-lite"/>
    </source>
</evidence>
<dbReference type="InterPro" id="IPR045699">
    <property type="entry name" value="GlfT2_C"/>
</dbReference>
<dbReference type="Pfam" id="PF13641">
    <property type="entry name" value="Glyco_tranf_2_3"/>
    <property type="match status" value="1"/>
</dbReference>
<dbReference type="Gene3D" id="3.90.550.60">
    <property type="match status" value="1"/>
</dbReference>
<evidence type="ECO:0000256" key="2">
    <source>
        <dbReference type="ARBA" id="ARBA00006739"/>
    </source>
</evidence>
<protein>
    <submittedName>
        <fullName evidence="8">Glycosyltransferase</fullName>
    </submittedName>
</protein>
<proteinExistence type="inferred from homology"/>
<feature type="domain" description="Galactofuranosyltransferase GlfT2 N-terminal" evidence="6">
    <location>
        <begin position="67"/>
        <end position="180"/>
    </location>
</feature>
<keyword evidence="4" id="KW-0808">Transferase</keyword>
<feature type="region of interest" description="Disordered" evidence="5">
    <location>
        <begin position="519"/>
        <end position="548"/>
    </location>
</feature>
<dbReference type="Pfam" id="PF19320">
    <property type="entry name" value="GlfT2_domain3"/>
    <property type="match status" value="1"/>
</dbReference>
<feature type="region of interest" description="Disordered" evidence="5">
    <location>
        <begin position="654"/>
        <end position="673"/>
    </location>
</feature>
<evidence type="ECO:0000313" key="8">
    <source>
        <dbReference type="EMBL" id="GAA1925541.1"/>
    </source>
</evidence>
<dbReference type="RefSeq" id="WP_344008301.1">
    <property type="nucleotide sequence ID" value="NZ_BAAAMY010000007.1"/>
</dbReference>
<keyword evidence="3" id="KW-0328">Glycosyltransferase</keyword>
<comment type="caution">
    <text evidence="8">The sequence shown here is derived from an EMBL/GenBank/DDBJ whole genome shotgun (WGS) entry which is preliminary data.</text>
</comment>
<comment type="pathway">
    <text evidence="1">Cell wall biogenesis; cell wall polysaccharide biosynthesis.</text>
</comment>
<feature type="domain" description="Galactofuranosyltransferase-2 C-terminal" evidence="7">
    <location>
        <begin position="459"/>
        <end position="655"/>
    </location>
</feature>
<sequence length="673" mass="75198">MSARRLLQRQILPVDGDLDVISLYVDSKPASLDLDRYEVGTNKTAQAVNATAMRTGVGGGETIGPEQVESRTAMRVPSGERLSFGTYFNGFPASYWRRWTVVDEVRLTVQVAGAGAGLVVYRSTADGRSQRVDGGSTGEESKATFTFDLPLKPFADGGWYWYDLVAGDTDAVLLGAEWSAEVPDDRAEHGTVDIAITTMNRPDFCANLLAQVGGDEHLRGYLDTVMVMEQGTQKVADSPQFGAAREALGDTLRILEQGNLGGSGGYARGQLESVRKGTASYALMLDDDVVCEPESIVRAITFGDLARRPTIVGGHMFSLYSRARLHSYGEKVQPWTFWWGSAPGVVPDWDFSARNLRSTRWLHSRIDVDYNGWFMCLIPRSTMEQIGLSLPLFLKWDDSEYGLRAKQAGIPTVSLPGSAVWHVPWTDKNDAVDWQAYFHQRNRFVAALLHSQYEKGGRMVRESRNHQIARLVSMQYSTVEMRHQALLDVLEGPDHLHRVLPTRLAEVNAMRKQFLDGRLESDPDAFPDVRRSKPPRKGRDGNHIPTRKQLLLRAGLQPLRQLTPPRALSRTHPEAEVRAADAKWYRLGTLDSAVVSMNDGTSAALYRRDPETFRAQLAKTLEIHERLKREWPRLAAEYREALPRITSPETWEETLRPWLHGPDTPASAEGDGD</sequence>
<dbReference type="SUPFAM" id="SSF53448">
    <property type="entry name" value="Nucleotide-diphospho-sugar transferases"/>
    <property type="match status" value="1"/>
</dbReference>
<comment type="similarity">
    <text evidence="2">Belongs to the glycosyltransferase 2 family.</text>
</comment>
<accession>A0ABP5B111</accession>
<evidence type="ECO:0000313" key="9">
    <source>
        <dbReference type="Proteomes" id="UP001501612"/>
    </source>
</evidence>
<evidence type="ECO:0000256" key="1">
    <source>
        <dbReference type="ARBA" id="ARBA00004776"/>
    </source>
</evidence>
<evidence type="ECO:0000256" key="4">
    <source>
        <dbReference type="ARBA" id="ARBA00022679"/>
    </source>
</evidence>
<dbReference type="EMBL" id="BAAAMY010000007">
    <property type="protein sequence ID" value="GAA1925541.1"/>
    <property type="molecule type" value="Genomic_DNA"/>
</dbReference>
<evidence type="ECO:0000259" key="7">
    <source>
        <dbReference type="Pfam" id="PF19320"/>
    </source>
</evidence>
<reference evidence="9" key="1">
    <citation type="journal article" date="2019" name="Int. J. Syst. Evol. Microbiol.">
        <title>The Global Catalogue of Microorganisms (GCM) 10K type strain sequencing project: providing services to taxonomists for standard genome sequencing and annotation.</title>
        <authorList>
            <consortium name="The Broad Institute Genomics Platform"/>
            <consortium name="The Broad Institute Genome Sequencing Center for Infectious Disease"/>
            <person name="Wu L."/>
            <person name="Ma J."/>
        </authorList>
    </citation>
    <scope>NUCLEOTIDE SEQUENCE [LARGE SCALE GENOMIC DNA]</scope>
    <source>
        <strain evidence="9">JCM 14046</strain>
    </source>
</reference>
<evidence type="ECO:0000259" key="6">
    <source>
        <dbReference type="Pfam" id="PF17994"/>
    </source>
</evidence>